<dbReference type="InterPro" id="IPR014202">
    <property type="entry name" value="Spore_II_R"/>
</dbReference>
<organism evidence="2 3">
    <name type="scientific">Paenibacillus lemnae</name>
    <dbReference type="NCBI Taxonomy" id="1330551"/>
    <lineage>
        <taxon>Bacteria</taxon>
        <taxon>Bacillati</taxon>
        <taxon>Bacillota</taxon>
        <taxon>Bacilli</taxon>
        <taxon>Bacillales</taxon>
        <taxon>Paenibacillaceae</taxon>
        <taxon>Paenibacillus</taxon>
    </lineage>
</organism>
<evidence type="ECO:0000313" key="2">
    <source>
        <dbReference type="EMBL" id="NMO94542.1"/>
    </source>
</evidence>
<dbReference type="Pfam" id="PF09551">
    <property type="entry name" value="Spore_II_R"/>
    <property type="match status" value="1"/>
</dbReference>
<evidence type="ECO:0000313" key="3">
    <source>
        <dbReference type="Proteomes" id="UP000565468"/>
    </source>
</evidence>
<keyword evidence="1" id="KW-0812">Transmembrane</keyword>
<dbReference type="RefSeq" id="WP_169503223.1">
    <property type="nucleotide sequence ID" value="NZ_JABBPN010000001.1"/>
</dbReference>
<dbReference type="NCBIfam" id="TIGR02837">
    <property type="entry name" value="spore_II_R"/>
    <property type="match status" value="1"/>
</dbReference>
<gene>
    <name evidence="2" type="primary">spoIIR</name>
    <name evidence="2" type="ORF">HII30_01905</name>
</gene>
<dbReference type="AlphaFoldDB" id="A0A848M351"/>
<name>A0A848M351_PAELE</name>
<proteinExistence type="predicted"/>
<protein>
    <submittedName>
        <fullName evidence="2">Stage II sporulation protein R</fullName>
    </submittedName>
</protein>
<accession>A0A848M351</accession>
<evidence type="ECO:0000256" key="1">
    <source>
        <dbReference type="SAM" id="Phobius"/>
    </source>
</evidence>
<keyword evidence="3" id="KW-1185">Reference proteome</keyword>
<comment type="caution">
    <text evidence="2">The sequence shown here is derived from an EMBL/GenBank/DDBJ whole genome shotgun (WGS) entry which is preliminary data.</text>
</comment>
<dbReference type="Proteomes" id="UP000565468">
    <property type="component" value="Unassembled WGS sequence"/>
</dbReference>
<reference evidence="2 3" key="1">
    <citation type="submission" date="2020-04" db="EMBL/GenBank/DDBJ databases">
        <title>Paenibacillus algicola sp. nov., a novel marine bacterium producing alginate lyase.</title>
        <authorList>
            <person name="Huang H."/>
        </authorList>
    </citation>
    <scope>NUCLEOTIDE SEQUENCE [LARGE SCALE GENOMIC DNA]</scope>
    <source>
        <strain evidence="2 3">L7-75</strain>
    </source>
</reference>
<sequence length="238" mass="26078">MKVSHAVYNESPNEALRTVFKQIVTLLSILFMVVMSWEGQRIDAAVTGGVIPQESIRLRILANSDRPQDQLVKREIRDAVVAQMTEWVSGLQDPQSLEQARALTASHLPEIEALVGRELAARGMTYSYHVELGTVPFPTKLYGSVVYPAGDYEAVRITLGDGAGQNWWCVLFPPLCFIDGGTGDAAAQTADQSEVKTVSAAAASSDETQERAAGGTPEVRFFLWDMLLSLWSWVTGLF</sequence>
<keyword evidence="1" id="KW-1133">Transmembrane helix</keyword>
<keyword evidence="1" id="KW-0472">Membrane</keyword>
<dbReference type="EMBL" id="JABBPN010000001">
    <property type="protein sequence ID" value="NMO94542.1"/>
    <property type="molecule type" value="Genomic_DNA"/>
</dbReference>
<feature type="transmembrane region" description="Helical" evidence="1">
    <location>
        <begin position="20"/>
        <end position="37"/>
    </location>
</feature>